<dbReference type="GO" id="GO:0009507">
    <property type="term" value="C:chloroplast"/>
    <property type="evidence" value="ECO:0007669"/>
    <property type="project" value="TreeGrafter"/>
</dbReference>
<evidence type="ECO:0000313" key="3">
    <source>
        <dbReference type="Proteomes" id="UP000188354"/>
    </source>
</evidence>
<dbReference type="Gramene" id="OIW07627">
    <property type="protein sequence ID" value="OIW07627"/>
    <property type="gene ID" value="TanjilG_16608"/>
</dbReference>
<dbReference type="Proteomes" id="UP000188354">
    <property type="component" value="Chromosome LG07"/>
</dbReference>
<dbReference type="STRING" id="3871.A0A1J7I478"/>
<dbReference type="GO" id="GO:0010027">
    <property type="term" value="P:thylakoid membrane organization"/>
    <property type="evidence" value="ECO:0007669"/>
    <property type="project" value="TreeGrafter"/>
</dbReference>
<reference evidence="2 3" key="1">
    <citation type="journal article" date="2017" name="Plant Biotechnol. J.">
        <title>A comprehensive draft genome sequence for lupin (Lupinus angustifolius), an emerging health food: insights into plant-microbe interactions and legume evolution.</title>
        <authorList>
            <person name="Hane J.K."/>
            <person name="Ming Y."/>
            <person name="Kamphuis L.G."/>
            <person name="Nelson M.N."/>
            <person name="Garg G."/>
            <person name="Atkins C.A."/>
            <person name="Bayer P.E."/>
            <person name="Bravo A."/>
            <person name="Bringans S."/>
            <person name="Cannon S."/>
            <person name="Edwards D."/>
            <person name="Foley R."/>
            <person name="Gao L.L."/>
            <person name="Harrison M.J."/>
            <person name="Huang W."/>
            <person name="Hurgobin B."/>
            <person name="Li S."/>
            <person name="Liu C.W."/>
            <person name="McGrath A."/>
            <person name="Morahan G."/>
            <person name="Murray J."/>
            <person name="Weller J."/>
            <person name="Jian J."/>
            <person name="Singh K.B."/>
        </authorList>
    </citation>
    <scope>NUCLEOTIDE SEQUENCE [LARGE SCALE GENOMIC DNA]</scope>
    <source>
        <strain evidence="3">cv. Tanjil</strain>
        <tissue evidence="2">Whole plant</tissue>
    </source>
</reference>
<evidence type="ECO:0000313" key="2">
    <source>
        <dbReference type="EMBL" id="OIW07627.1"/>
    </source>
</evidence>
<dbReference type="PANTHER" id="PTHR34938:SF4">
    <property type="entry name" value="TRANSMEMBRANE PROTEIN"/>
    <property type="match status" value="1"/>
</dbReference>
<protein>
    <submittedName>
        <fullName evidence="2">Uncharacterized protein</fullName>
    </submittedName>
</protein>
<accession>A0A1J7I478</accession>
<gene>
    <name evidence="2" type="ORF">TanjilG_16608</name>
</gene>
<evidence type="ECO:0000256" key="1">
    <source>
        <dbReference type="SAM" id="MobiDB-lite"/>
    </source>
</evidence>
<dbReference type="PANTHER" id="PTHR34938">
    <property type="entry name" value="PROTEIN FERTILITY RESTORER RF2, MITOCHONDRIAL"/>
    <property type="match status" value="1"/>
</dbReference>
<feature type="region of interest" description="Disordered" evidence="1">
    <location>
        <begin position="1"/>
        <end position="29"/>
    </location>
</feature>
<keyword evidence="3" id="KW-1185">Reference proteome</keyword>
<dbReference type="InterPro" id="IPR040299">
    <property type="entry name" value="RF2K-like"/>
</dbReference>
<feature type="region of interest" description="Disordered" evidence="1">
    <location>
        <begin position="76"/>
        <end position="118"/>
    </location>
</feature>
<proteinExistence type="predicted"/>
<sequence>MGPPREGGQSHHLCPLLSPGGSEHDRWRTPPWWGAASHHSILPGPQNYGAKSLSLSRTSQTRPVVVGMQPLPYNIRKGELRVDTPRPPHKVKSPKLDDNGPGFPPRDDDGNGGNGGGGGGNWSGGLALLGILGGLDILKDIEIEWLKKGKKRDPFVTAN</sequence>
<dbReference type="GO" id="GO:0009658">
    <property type="term" value="P:chloroplast organization"/>
    <property type="evidence" value="ECO:0007669"/>
    <property type="project" value="TreeGrafter"/>
</dbReference>
<feature type="compositionally biased region" description="Basic and acidic residues" evidence="1">
    <location>
        <begin position="76"/>
        <end position="86"/>
    </location>
</feature>
<dbReference type="AlphaFoldDB" id="A0A1J7I478"/>
<name>A0A1J7I478_LUPAN</name>
<dbReference type="EMBL" id="CM007367">
    <property type="protein sequence ID" value="OIW07627.1"/>
    <property type="molecule type" value="Genomic_DNA"/>
</dbReference>
<organism evidence="2 3">
    <name type="scientific">Lupinus angustifolius</name>
    <name type="common">Narrow-leaved blue lupine</name>
    <dbReference type="NCBI Taxonomy" id="3871"/>
    <lineage>
        <taxon>Eukaryota</taxon>
        <taxon>Viridiplantae</taxon>
        <taxon>Streptophyta</taxon>
        <taxon>Embryophyta</taxon>
        <taxon>Tracheophyta</taxon>
        <taxon>Spermatophyta</taxon>
        <taxon>Magnoliopsida</taxon>
        <taxon>eudicotyledons</taxon>
        <taxon>Gunneridae</taxon>
        <taxon>Pentapetalae</taxon>
        <taxon>rosids</taxon>
        <taxon>fabids</taxon>
        <taxon>Fabales</taxon>
        <taxon>Fabaceae</taxon>
        <taxon>Papilionoideae</taxon>
        <taxon>50 kb inversion clade</taxon>
        <taxon>genistoids sensu lato</taxon>
        <taxon>core genistoids</taxon>
        <taxon>Genisteae</taxon>
        <taxon>Lupinus</taxon>
    </lineage>
</organism>